<dbReference type="AlphaFoldDB" id="A0ABD1JT57"/>
<dbReference type="PANTHER" id="PTHR47079:SF1">
    <property type="entry name" value="REGULATOR OF G-PROTEIN SIGNALING PROTEIN-LIKE"/>
    <property type="match status" value="1"/>
</dbReference>
<dbReference type="PROSITE" id="PS50132">
    <property type="entry name" value="RGS"/>
    <property type="match status" value="1"/>
</dbReference>
<keyword evidence="2" id="KW-0472">Membrane</keyword>
<feature type="region of interest" description="Disordered" evidence="1">
    <location>
        <begin position="285"/>
        <end position="310"/>
    </location>
</feature>
<proteinExistence type="predicted"/>
<keyword evidence="2" id="KW-1133">Transmembrane helix</keyword>
<reference evidence="4 5" key="1">
    <citation type="submission" date="2024-09" db="EMBL/GenBank/DDBJ databases">
        <title>A chromosome-level genome assembly of Gray's grenadier anchovy, Coilia grayii.</title>
        <authorList>
            <person name="Fu Z."/>
        </authorList>
    </citation>
    <scope>NUCLEOTIDE SEQUENCE [LARGE SCALE GENOMIC DNA]</scope>
    <source>
        <strain evidence="4">G4</strain>
        <tissue evidence="4">Muscle</tissue>
    </source>
</reference>
<dbReference type="InterPro" id="IPR036305">
    <property type="entry name" value="RGS_sf"/>
</dbReference>
<dbReference type="Proteomes" id="UP001591681">
    <property type="component" value="Unassembled WGS sequence"/>
</dbReference>
<comment type="caution">
    <text evidence="4">The sequence shown here is derived from an EMBL/GenBank/DDBJ whole genome shotgun (WGS) entry which is preliminary data.</text>
</comment>
<dbReference type="Pfam" id="PF00615">
    <property type="entry name" value="RGS"/>
    <property type="match status" value="1"/>
</dbReference>
<keyword evidence="5" id="KW-1185">Reference proteome</keyword>
<feature type="transmembrane region" description="Helical" evidence="2">
    <location>
        <begin position="1015"/>
        <end position="1032"/>
    </location>
</feature>
<dbReference type="PANTHER" id="PTHR47079">
    <property type="entry name" value="REGULATOR OF G-PROTEIN SIGNALING PROTEIN-LIKE"/>
    <property type="match status" value="1"/>
</dbReference>
<evidence type="ECO:0000313" key="5">
    <source>
        <dbReference type="Proteomes" id="UP001591681"/>
    </source>
</evidence>
<sequence length="1142" mass="129952">MRGNTLSEGSRTCFREEDKRTLREVLKDEVFVDFFNAFLNLPVFGQTPLYLLYDNKWILFPEVHQSQQVNEHGFLQWLATQRLPLFEQTELYHHYLLCMEILQLPSIQTKAEGQVWSRADQWLLRRCVGSVRGMQRFGSFIAGTPGEELLLFSVRVSRLLSLAKQEGGPGSARYRALLLAIQLNHLNQGSGVMAACHVSTDQDVHQLHYQMEAEAPEVLAGDHSEKGKQQMLWRMRAQAVLRLKHYWVPHFLGHSKASLGRVAECRALFEEYLRLASCDGPQDSLVRPGVESSQLERSAGSPTSYNSKNSKKLLWRSQLGSKKPKKTAVGGERQQDAPGRICQWVPLDGKAWPDGCTSITHNENSDPIPTALQRGSVDAAAGGSFQPSIHVSQAGKDQVLPDVAVPHVCMGTPVLNVPLELDVPTPPADAHRFAHMGPALCADEMAGGPYWAFLEARALDVPLLHLALWRELDALLSLLLQVQGEDSFYARKQVAARRIADAFLSGEAERRLALERRTCARLRELLPSGKAIPWIYTAKYDICKVLSPSYDLFLDEEDQNFCSHLFGTMQSVCVKRMSTAPSSGLSTAEQQLRRMTEALALSRACCGYADTEPLSDEIWVLLTLEDVARGGSIHLQYKKTDVSDMPFEQLALRFPKLAAEKISADFHLYCKEKPPSERPRSRNELIVGTTRKDLKKENSFYHTPSMRPRTYGDLFRNPTHLEYFKRYLRYHNAHGALLFIQEVEQLRSIDAAQNPKNGKVQKKKIHTIVDTYFLREDAKEYLQCHADIISSVSDMRPVTCEILYTIQDVVNKSLEATWFKQYQDIFPACPTAVPDTVARECIIKDNLKNVWSILNRFISSVCKFMSGMANNATRAEFEAFLRHNYMDYSDTYGSSPRSSAQDVSRTYFSKDDKDDTAHMKTRVINNKPIITDFLVNDLNFCLECERFRSLADSGTAMATAGLYGENDYAMLHQKADMIIRLFLKSEFYPRLRINIPESQKDSILHLFQSGRIDRTLFYMAIIDIFPILIIVWKKFCVHRVMKKLYGDKADKTKKSKEQDLESGDLRNMNNDWYQHVKTIVSLTDEHTIVRFSAQRGLKLIVPQGKFDNKGKLLQLSYNVCLCSCSSLMFSRQFYLKRLTTLE</sequence>
<feature type="region of interest" description="Disordered" evidence="1">
    <location>
        <begin position="316"/>
        <end position="335"/>
    </location>
</feature>
<accession>A0ABD1JT57</accession>
<feature type="compositionally biased region" description="Polar residues" evidence="1">
    <location>
        <begin position="291"/>
        <end position="308"/>
    </location>
</feature>
<evidence type="ECO:0000259" key="3">
    <source>
        <dbReference type="PROSITE" id="PS50132"/>
    </source>
</evidence>
<dbReference type="InterPro" id="IPR044926">
    <property type="entry name" value="RGS_subdomain_2"/>
</dbReference>
<dbReference type="Gene3D" id="1.10.167.10">
    <property type="entry name" value="Regulator of G-protein Signalling 4, domain 2"/>
    <property type="match status" value="2"/>
</dbReference>
<dbReference type="InterPro" id="IPR053282">
    <property type="entry name" value="RGS_domain-containing"/>
</dbReference>
<dbReference type="EMBL" id="JBHFQA010000012">
    <property type="protein sequence ID" value="KAL2090030.1"/>
    <property type="molecule type" value="Genomic_DNA"/>
</dbReference>
<organism evidence="4 5">
    <name type="scientific">Coilia grayii</name>
    <name type="common">Gray's grenadier anchovy</name>
    <dbReference type="NCBI Taxonomy" id="363190"/>
    <lineage>
        <taxon>Eukaryota</taxon>
        <taxon>Metazoa</taxon>
        <taxon>Chordata</taxon>
        <taxon>Craniata</taxon>
        <taxon>Vertebrata</taxon>
        <taxon>Euteleostomi</taxon>
        <taxon>Actinopterygii</taxon>
        <taxon>Neopterygii</taxon>
        <taxon>Teleostei</taxon>
        <taxon>Clupei</taxon>
        <taxon>Clupeiformes</taxon>
        <taxon>Clupeoidei</taxon>
        <taxon>Engraulidae</taxon>
        <taxon>Coilinae</taxon>
        <taxon>Coilia</taxon>
    </lineage>
</organism>
<name>A0ABD1JT57_9TELE</name>
<feature type="domain" description="RGS" evidence="3">
    <location>
        <begin position="710"/>
        <end position="773"/>
    </location>
</feature>
<dbReference type="InterPro" id="IPR016137">
    <property type="entry name" value="RGS"/>
</dbReference>
<keyword evidence="2" id="KW-0812">Transmembrane</keyword>
<gene>
    <name evidence="4" type="ORF">ACEWY4_014718</name>
</gene>
<evidence type="ECO:0000313" key="4">
    <source>
        <dbReference type="EMBL" id="KAL2090030.1"/>
    </source>
</evidence>
<evidence type="ECO:0000256" key="2">
    <source>
        <dbReference type="SAM" id="Phobius"/>
    </source>
</evidence>
<protein>
    <recommendedName>
        <fullName evidence="3">RGS domain-containing protein</fullName>
    </recommendedName>
</protein>
<evidence type="ECO:0000256" key="1">
    <source>
        <dbReference type="SAM" id="MobiDB-lite"/>
    </source>
</evidence>
<dbReference type="SUPFAM" id="SSF48097">
    <property type="entry name" value="Regulator of G-protein signaling, RGS"/>
    <property type="match status" value="2"/>
</dbReference>